<name>A0A0E9SGI0_ANGAN</name>
<accession>A0A0E9SGI0</accession>
<dbReference type="EMBL" id="GBXM01068235">
    <property type="protein sequence ID" value="JAH40342.1"/>
    <property type="molecule type" value="Transcribed_RNA"/>
</dbReference>
<protein>
    <submittedName>
        <fullName evidence="1">Uncharacterized protein</fullName>
    </submittedName>
</protein>
<reference evidence="1" key="1">
    <citation type="submission" date="2014-11" db="EMBL/GenBank/DDBJ databases">
        <authorList>
            <person name="Amaro Gonzalez C."/>
        </authorList>
    </citation>
    <scope>NUCLEOTIDE SEQUENCE</scope>
</reference>
<evidence type="ECO:0000313" key="1">
    <source>
        <dbReference type="EMBL" id="JAH40342.1"/>
    </source>
</evidence>
<reference evidence="1" key="2">
    <citation type="journal article" date="2015" name="Fish Shellfish Immunol.">
        <title>Early steps in the European eel (Anguilla anguilla)-Vibrio vulnificus interaction in the gills: Role of the RtxA13 toxin.</title>
        <authorList>
            <person name="Callol A."/>
            <person name="Pajuelo D."/>
            <person name="Ebbesson L."/>
            <person name="Teles M."/>
            <person name="MacKenzie S."/>
            <person name="Amaro C."/>
        </authorList>
    </citation>
    <scope>NUCLEOTIDE SEQUENCE</scope>
</reference>
<organism evidence="1">
    <name type="scientific">Anguilla anguilla</name>
    <name type="common">European freshwater eel</name>
    <name type="synonym">Muraena anguilla</name>
    <dbReference type="NCBI Taxonomy" id="7936"/>
    <lineage>
        <taxon>Eukaryota</taxon>
        <taxon>Metazoa</taxon>
        <taxon>Chordata</taxon>
        <taxon>Craniata</taxon>
        <taxon>Vertebrata</taxon>
        <taxon>Euteleostomi</taxon>
        <taxon>Actinopterygii</taxon>
        <taxon>Neopterygii</taxon>
        <taxon>Teleostei</taxon>
        <taxon>Anguilliformes</taxon>
        <taxon>Anguillidae</taxon>
        <taxon>Anguilla</taxon>
    </lineage>
</organism>
<proteinExistence type="predicted"/>
<sequence length="34" mass="3778">MCQSGKQTSPCTSCWIQSMLQKVKYPSGSKIKTI</sequence>
<dbReference type="AlphaFoldDB" id="A0A0E9SGI0"/>